<evidence type="ECO:0000313" key="2">
    <source>
        <dbReference type="Proteomes" id="UP001516023"/>
    </source>
</evidence>
<proteinExistence type="predicted"/>
<keyword evidence="2" id="KW-1185">Reference proteome</keyword>
<evidence type="ECO:0008006" key="3">
    <source>
        <dbReference type="Google" id="ProtNLM"/>
    </source>
</evidence>
<dbReference type="Proteomes" id="UP001516023">
    <property type="component" value="Unassembled WGS sequence"/>
</dbReference>
<dbReference type="CDD" id="cd02947">
    <property type="entry name" value="TRX_family"/>
    <property type="match status" value="1"/>
</dbReference>
<reference evidence="1 2" key="1">
    <citation type="journal article" date="2020" name="G3 (Bethesda)">
        <title>Improved Reference Genome for Cyclotella cryptica CCMP332, a Model for Cell Wall Morphogenesis, Salinity Adaptation, and Lipid Production in Diatoms (Bacillariophyta).</title>
        <authorList>
            <person name="Roberts W.R."/>
            <person name="Downey K.M."/>
            <person name="Ruck E.C."/>
            <person name="Traller J.C."/>
            <person name="Alverson A.J."/>
        </authorList>
    </citation>
    <scope>NUCLEOTIDE SEQUENCE [LARGE SCALE GENOMIC DNA]</scope>
    <source>
        <strain evidence="1 2">CCMP332</strain>
    </source>
</reference>
<accession>A0ABD3PUL1</accession>
<protein>
    <recommendedName>
        <fullName evidence="3">Thioredoxin domain-containing protein</fullName>
    </recommendedName>
</protein>
<comment type="caution">
    <text evidence="1">The sequence shown here is derived from an EMBL/GenBank/DDBJ whole genome shotgun (WGS) entry which is preliminary data.</text>
</comment>
<dbReference type="InterPro" id="IPR036249">
    <property type="entry name" value="Thioredoxin-like_sf"/>
</dbReference>
<name>A0ABD3PUL1_9STRA</name>
<dbReference type="EMBL" id="JABMIG020000110">
    <property type="protein sequence ID" value="KAL3791728.1"/>
    <property type="molecule type" value="Genomic_DNA"/>
</dbReference>
<dbReference type="SUPFAM" id="SSF52833">
    <property type="entry name" value="Thioredoxin-like"/>
    <property type="match status" value="1"/>
</dbReference>
<dbReference type="PANTHER" id="PTHR45663:SF11">
    <property type="entry name" value="GEO12009P1"/>
    <property type="match status" value="1"/>
</dbReference>
<organism evidence="1 2">
    <name type="scientific">Cyclotella cryptica</name>
    <dbReference type="NCBI Taxonomy" id="29204"/>
    <lineage>
        <taxon>Eukaryota</taxon>
        <taxon>Sar</taxon>
        <taxon>Stramenopiles</taxon>
        <taxon>Ochrophyta</taxon>
        <taxon>Bacillariophyta</taxon>
        <taxon>Coscinodiscophyceae</taxon>
        <taxon>Thalassiosirophycidae</taxon>
        <taxon>Stephanodiscales</taxon>
        <taxon>Stephanodiscaceae</taxon>
        <taxon>Cyclotella</taxon>
    </lineage>
</organism>
<dbReference type="AlphaFoldDB" id="A0ABD3PUL1"/>
<dbReference type="PANTHER" id="PTHR45663">
    <property type="entry name" value="GEO12009P1"/>
    <property type="match status" value="1"/>
</dbReference>
<gene>
    <name evidence="1" type="ORF">HJC23_007495</name>
</gene>
<evidence type="ECO:0000313" key="1">
    <source>
        <dbReference type="EMBL" id="KAL3791728.1"/>
    </source>
</evidence>
<dbReference type="Gene3D" id="3.40.30.10">
    <property type="entry name" value="Glutaredoxin"/>
    <property type="match status" value="1"/>
</dbReference>
<sequence length="197" mass="21661">MYNVLFRPGEGRTRSALVDACAVWCGPCKLIEPFLAKCGEASCFYPNNSLFVNFKQITSTDIISCICAAEIHSDKLSVLKYDVDSPNTKNLKVEMLLQGVLVRGLPTLIIYYDGVPLATRSGAISETELNQWLEDNLFSKIDDLTGDIMAGNLACGDAKLQSSEKEQLASAKNNESSETKRGFISFGSYFGRDEYAI</sequence>